<gene>
    <name evidence="2" type="ORF">C7B65_21065</name>
</gene>
<organism evidence="2 3">
    <name type="scientific">Phormidesmis priestleyi ULC007</name>
    <dbReference type="NCBI Taxonomy" id="1920490"/>
    <lineage>
        <taxon>Bacteria</taxon>
        <taxon>Bacillati</taxon>
        <taxon>Cyanobacteriota</taxon>
        <taxon>Cyanophyceae</taxon>
        <taxon>Leptolyngbyales</taxon>
        <taxon>Leptolyngbyaceae</taxon>
        <taxon>Phormidesmis</taxon>
    </lineage>
</organism>
<reference evidence="2 3" key="2">
    <citation type="submission" date="2018-03" db="EMBL/GenBank/DDBJ databases">
        <title>The ancient ancestry and fast evolution of plastids.</title>
        <authorList>
            <person name="Moore K.R."/>
            <person name="Magnabosco C."/>
            <person name="Momper L."/>
            <person name="Gold D.A."/>
            <person name="Bosak T."/>
            <person name="Fournier G.P."/>
        </authorList>
    </citation>
    <scope>NUCLEOTIDE SEQUENCE [LARGE SCALE GENOMIC DNA]</scope>
    <source>
        <strain evidence="2 3">ULC007</strain>
    </source>
</reference>
<evidence type="ECO:0000256" key="1">
    <source>
        <dbReference type="SAM" id="Phobius"/>
    </source>
</evidence>
<proteinExistence type="predicted"/>
<evidence type="ECO:0000313" key="3">
    <source>
        <dbReference type="Proteomes" id="UP000238634"/>
    </source>
</evidence>
<dbReference type="OrthoDB" id="421579at2"/>
<dbReference type="STRING" id="1920490.GCA_001895925_02417"/>
<keyword evidence="1" id="KW-0812">Transmembrane</keyword>
<evidence type="ECO:0000313" key="2">
    <source>
        <dbReference type="EMBL" id="PSB16618.1"/>
    </source>
</evidence>
<dbReference type="EMBL" id="PVWG01000039">
    <property type="protein sequence ID" value="PSB16618.1"/>
    <property type="molecule type" value="Genomic_DNA"/>
</dbReference>
<keyword evidence="3" id="KW-1185">Reference proteome</keyword>
<name>A0A2T1D828_9CYAN</name>
<keyword evidence="1" id="KW-0472">Membrane</keyword>
<dbReference type="Proteomes" id="UP000238634">
    <property type="component" value="Unassembled WGS sequence"/>
</dbReference>
<dbReference type="AlphaFoldDB" id="A0A2T1D828"/>
<reference evidence="2 3" key="1">
    <citation type="submission" date="2018-02" db="EMBL/GenBank/DDBJ databases">
        <authorList>
            <person name="Cohen D.B."/>
            <person name="Kent A.D."/>
        </authorList>
    </citation>
    <scope>NUCLEOTIDE SEQUENCE [LARGE SCALE GENOMIC DNA]</scope>
    <source>
        <strain evidence="2 3">ULC007</strain>
    </source>
</reference>
<keyword evidence="1" id="KW-1133">Transmembrane helix</keyword>
<sequence>MLRISDTAICLNESIEKLVILAICLFVLFWLLAAYLEMRRTLRWGHQRQTAQLCRESESIREGLLQESFAIRRSLELALAHDRADTKEVQTWLTQIETIQHSLEAVTNRLSPPYLNDSLPLAIQYVLKQWQVTHPALKLEIELPIAWDEEPIEQRRAILAFLNELLPMIASQPLPETVLYVRLSQQAQSRLMIQLSTSNVSDLLSSAKTELTYLQQFFQVLADGKCYCRRQGSTVTWCCQWRSP</sequence>
<dbReference type="RefSeq" id="WP_073074622.1">
    <property type="nucleotide sequence ID" value="NZ_MPPI01000041.1"/>
</dbReference>
<feature type="transmembrane region" description="Helical" evidence="1">
    <location>
        <begin position="18"/>
        <end position="36"/>
    </location>
</feature>
<accession>A0A2T1D828</accession>
<evidence type="ECO:0008006" key="4">
    <source>
        <dbReference type="Google" id="ProtNLM"/>
    </source>
</evidence>
<comment type="caution">
    <text evidence="2">The sequence shown here is derived from an EMBL/GenBank/DDBJ whole genome shotgun (WGS) entry which is preliminary data.</text>
</comment>
<protein>
    <recommendedName>
        <fullName evidence="4">Histidine kinase</fullName>
    </recommendedName>
</protein>